<evidence type="ECO:0000313" key="3">
    <source>
        <dbReference type="EMBL" id="SDB86314.1"/>
    </source>
</evidence>
<evidence type="ECO:0000259" key="2">
    <source>
        <dbReference type="Pfam" id="PF06713"/>
    </source>
</evidence>
<evidence type="ECO:0000256" key="1">
    <source>
        <dbReference type="SAM" id="Phobius"/>
    </source>
</evidence>
<dbReference type="EMBL" id="FMYM01000002">
    <property type="protein sequence ID" value="SDB86314.1"/>
    <property type="molecule type" value="Genomic_DNA"/>
</dbReference>
<proteinExistence type="predicted"/>
<feature type="transmembrane region" description="Helical" evidence="1">
    <location>
        <begin position="12"/>
        <end position="32"/>
    </location>
</feature>
<keyword evidence="1" id="KW-1133">Transmembrane helix</keyword>
<organism evidence="3 4">
    <name type="scientific">Shouchella lonarensis</name>
    <dbReference type="NCBI Taxonomy" id="1464122"/>
    <lineage>
        <taxon>Bacteria</taxon>
        <taxon>Bacillati</taxon>
        <taxon>Bacillota</taxon>
        <taxon>Bacilli</taxon>
        <taxon>Bacillales</taxon>
        <taxon>Bacillaceae</taxon>
        <taxon>Shouchella</taxon>
    </lineage>
</organism>
<reference evidence="4" key="1">
    <citation type="submission" date="2016-09" db="EMBL/GenBank/DDBJ databases">
        <authorList>
            <person name="Varghese N."/>
            <person name="Submissions S."/>
        </authorList>
    </citation>
    <scope>NUCLEOTIDE SEQUENCE [LARGE SCALE GENOMIC DNA]</scope>
    <source>
        <strain evidence="4">25nlg</strain>
    </source>
</reference>
<name>A0A1G6GWG2_9BACI</name>
<dbReference type="InterPro" id="IPR009589">
    <property type="entry name" value="PH_YyaB-like"/>
</dbReference>
<dbReference type="AlphaFoldDB" id="A0A1G6GWG2"/>
<accession>A0A1G6GWG2</accession>
<protein>
    <submittedName>
        <fullName evidence="3">PH domain-containing protein</fullName>
    </submittedName>
</protein>
<dbReference type="Pfam" id="PF06713">
    <property type="entry name" value="bPH_4"/>
    <property type="match status" value="1"/>
</dbReference>
<dbReference type="RefSeq" id="WP_090774680.1">
    <property type="nucleotide sequence ID" value="NZ_FMYM01000002.1"/>
</dbReference>
<dbReference type="Proteomes" id="UP000242662">
    <property type="component" value="Unassembled WGS sequence"/>
</dbReference>
<dbReference type="STRING" id="1464122.SAMN05421737_10298"/>
<keyword evidence="1" id="KW-0472">Membrane</keyword>
<dbReference type="GO" id="GO:0030153">
    <property type="term" value="P:bacteriocin immunity"/>
    <property type="evidence" value="ECO:0007669"/>
    <property type="project" value="InterPro"/>
</dbReference>
<feature type="domain" description="Uncharacterized protein YyaB-like PH" evidence="2">
    <location>
        <begin position="61"/>
        <end position="136"/>
    </location>
</feature>
<keyword evidence="4" id="KW-1185">Reference proteome</keyword>
<keyword evidence="1" id="KW-0812">Transmembrane</keyword>
<dbReference type="OrthoDB" id="2436858at2"/>
<gene>
    <name evidence="3" type="ORF">SAMN05421737_10298</name>
</gene>
<feature type="transmembrane region" description="Helical" evidence="1">
    <location>
        <begin position="38"/>
        <end position="57"/>
    </location>
</feature>
<sequence length="163" mass="18495">MKHVYRAKKSGGIIAALIGAVFPMMFVIVMMVSLGKVSLVQLLTLVLFLILMIWWFVRGMSYVLTESAIIVKCWPFRWKIPYAHITEVTPIKDPTTGFKVLQAFEGIEIFYQHGRMDSVKIGPKEQQQFLMALKEKSPAVEIAAVLLDEVVIKNGCNRPRNLI</sequence>
<evidence type="ECO:0000313" key="4">
    <source>
        <dbReference type="Proteomes" id="UP000242662"/>
    </source>
</evidence>